<dbReference type="Proteomes" id="UP000220501">
    <property type="component" value="Unassembled WGS sequence"/>
</dbReference>
<comment type="caution">
    <text evidence="2">The sequence shown here is derived from an EMBL/GenBank/DDBJ whole genome shotgun (WGS) entry which is preliminary data.</text>
</comment>
<evidence type="ECO:0000256" key="1">
    <source>
        <dbReference type="SAM" id="Phobius"/>
    </source>
</evidence>
<protein>
    <submittedName>
        <fullName evidence="2">Uncharacterized protein</fullName>
    </submittedName>
</protein>
<evidence type="ECO:0000313" key="2">
    <source>
        <dbReference type="EMBL" id="PDX08441.1"/>
    </source>
</evidence>
<dbReference type="EMBL" id="MBIN01000041">
    <property type="protein sequence ID" value="PDX08441.1"/>
    <property type="molecule type" value="Genomic_DNA"/>
</dbReference>
<accession>A0AAE5U7C4</accession>
<reference evidence="2 3" key="1">
    <citation type="journal article" date="2017" name="Gut Pathog.">
        <title>Phylogenomics of Colombian Helicobacter pylori isolates.</title>
        <authorList>
            <person name="Gutierrez-Escobar A.J."/>
            <person name="Trujillo E."/>
            <person name="Acevedo O."/>
            <person name="Bravo M.M."/>
        </authorList>
    </citation>
    <scope>NUCLEOTIDE SEQUENCE [LARGE SCALE GENOMIC DNA]</scope>
    <source>
        <strain evidence="2 3">22366</strain>
    </source>
</reference>
<sequence length="63" mass="6978">MLFQKKKGFCGVLEPFSIIKKVLKFVLIKIAVKMGVWLLGGIVLDLAARLLRGCFGIALPLDF</sequence>
<keyword evidence="1" id="KW-0472">Membrane</keyword>
<keyword evidence="1" id="KW-0812">Transmembrane</keyword>
<gene>
    <name evidence="2" type="ORF">BB406_04655</name>
</gene>
<organism evidence="2 3">
    <name type="scientific">Helicobacter pylori</name>
    <name type="common">Campylobacter pylori</name>
    <dbReference type="NCBI Taxonomy" id="210"/>
    <lineage>
        <taxon>Bacteria</taxon>
        <taxon>Pseudomonadati</taxon>
        <taxon>Campylobacterota</taxon>
        <taxon>Epsilonproteobacteria</taxon>
        <taxon>Campylobacterales</taxon>
        <taxon>Helicobacteraceae</taxon>
        <taxon>Helicobacter</taxon>
    </lineage>
</organism>
<evidence type="ECO:0000313" key="3">
    <source>
        <dbReference type="Proteomes" id="UP000220501"/>
    </source>
</evidence>
<dbReference type="AlphaFoldDB" id="A0AAE5U7C4"/>
<feature type="transmembrane region" description="Helical" evidence="1">
    <location>
        <begin position="30"/>
        <end position="51"/>
    </location>
</feature>
<keyword evidence="1" id="KW-1133">Transmembrane helix</keyword>
<name>A0AAE5U7C4_HELPX</name>
<proteinExistence type="predicted"/>